<gene>
    <name evidence="1" type="ORF">F5144DRAFT_271769</name>
</gene>
<proteinExistence type="predicted"/>
<dbReference type="EMBL" id="JAGIZQ010000005">
    <property type="protein sequence ID" value="KAH6627405.1"/>
    <property type="molecule type" value="Genomic_DNA"/>
</dbReference>
<accession>A0ACB7P0A5</accession>
<evidence type="ECO:0000313" key="1">
    <source>
        <dbReference type="EMBL" id="KAH6627405.1"/>
    </source>
</evidence>
<comment type="caution">
    <text evidence="1">The sequence shown here is derived from an EMBL/GenBank/DDBJ whole genome shotgun (WGS) entry which is preliminary data.</text>
</comment>
<sequence length="438" mass="47455">MGVQLEHLGQSLEQYGPWHFGDAQFEDGHRAELEAALLQTATISGLGDRLLEISKGSRSGSQSPARPELKLKVKPTPPGSPARTAPGASTPATPTRRDVSLFPSTLDPSLTFPRLAASKEAVVTFPLAAPASHSGSCLKRRRPDTDIDGPGTSSTTYKKRRLLRHLITSRLSQPFSLPATHILNREAVASGDKRFLKLTAIMSARRLNSAVVASPQAPSPPQQPNPSTWLHRAALLNSLRSRVYATAAERANMPVPDLAAKTAVFQQSHGSTTAFVGGRYLITSPSPNNHPAHAPPHRRPPPPGAPQPHPNFRPGNHHNHGNGPIHIHQHPTHTGPANGHPHPHHHHHHAPKTCLRIPSPTLRPLRSPELRVTRPLIPLEDIEPLYDESFSDDGMAFPTSELESRYGYDDEDEDGLGGADCFEDYMDDLDGIPWGGGG</sequence>
<name>A0ACB7P0A5_9PEZI</name>
<reference evidence="1 2" key="1">
    <citation type="journal article" date="2021" name="Nat. Commun.">
        <title>Genetic determinants of endophytism in the Arabidopsis root mycobiome.</title>
        <authorList>
            <person name="Mesny F."/>
            <person name="Miyauchi S."/>
            <person name="Thiergart T."/>
            <person name="Pickel B."/>
            <person name="Atanasova L."/>
            <person name="Karlsson M."/>
            <person name="Huettel B."/>
            <person name="Barry K.W."/>
            <person name="Haridas S."/>
            <person name="Chen C."/>
            <person name="Bauer D."/>
            <person name="Andreopoulos W."/>
            <person name="Pangilinan J."/>
            <person name="LaButti K."/>
            <person name="Riley R."/>
            <person name="Lipzen A."/>
            <person name="Clum A."/>
            <person name="Drula E."/>
            <person name="Henrissat B."/>
            <person name="Kohler A."/>
            <person name="Grigoriev I.V."/>
            <person name="Martin F.M."/>
            <person name="Hacquard S."/>
        </authorList>
    </citation>
    <scope>NUCLEOTIDE SEQUENCE [LARGE SCALE GENOMIC DNA]</scope>
    <source>
        <strain evidence="1 2">MPI-SDFR-AT-0079</strain>
    </source>
</reference>
<dbReference type="Proteomes" id="UP000724584">
    <property type="component" value="Unassembled WGS sequence"/>
</dbReference>
<organism evidence="1 2">
    <name type="scientific">Chaetomium tenue</name>
    <dbReference type="NCBI Taxonomy" id="1854479"/>
    <lineage>
        <taxon>Eukaryota</taxon>
        <taxon>Fungi</taxon>
        <taxon>Dikarya</taxon>
        <taxon>Ascomycota</taxon>
        <taxon>Pezizomycotina</taxon>
        <taxon>Sordariomycetes</taxon>
        <taxon>Sordariomycetidae</taxon>
        <taxon>Sordariales</taxon>
        <taxon>Chaetomiaceae</taxon>
        <taxon>Chaetomium</taxon>
    </lineage>
</organism>
<evidence type="ECO:0000313" key="2">
    <source>
        <dbReference type="Proteomes" id="UP000724584"/>
    </source>
</evidence>
<protein>
    <submittedName>
        <fullName evidence="1">Uncharacterized protein</fullName>
    </submittedName>
</protein>
<keyword evidence="2" id="KW-1185">Reference proteome</keyword>